<sequence length="218" mass="25812">MQNQEIIGKIKKLYNKGLTQKQVGETLNINQSKVSYLMKKYNIKSRNSVWTQEEEEYLQIRYGKTTLKRIAKKLGRSETAVEIKAGRLGLSSALEATGELTAAEIAKVFKIDAHVVVDKWIKNKGLKAQYRAVRCKRKFWRIKIEDFWKWASDNKEIINFSKLEKNILGEEPNWVDAERKKDFKERPKRQYKLWNELEDRKLKNLWKTSRSLKELAEF</sequence>
<evidence type="ECO:0000313" key="2">
    <source>
        <dbReference type="Proteomes" id="UP001182303"/>
    </source>
</evidence>
<reference evidence="1" key="1">
    <citation type="submission" date="2023-04" db="EMBL/GenBank/DDBJ databases">
        <title>Assessment of the microbiological origin of a defect in Grana Padano cheese.</title>
        <authorList>
            <person name="Zago M."/>
            <person name="Rossetti L."/>
            <person name="Bonvini B."/>
            <person name="Carminati D."/>
            <person name="Giraffa G."/>
        </authorList>
    </citation>
    <scope>NUCLEOTIDE SEQUENCE</scope>
    <source>
        <strain evidence="1">4990</strain>
    </source>
</reference>
<organism evidence="1 2">
    <name type="scientific">Clostridium sporogenes</name>
    <dbReference type="NCBI Taxonomy" id="1509"/>
    <lineage>
        <taxon>Bacteria</taxon>
        <taxon>Bacillati</taxon>
        <taxon>Bacillota</taxon>
        <taxon>Clostridia</taxon>
        <taxon>Eubacteriales</taxon>
        <taxon>Clostridiaceae</taxon>
        <taxon>Clostridium</taxon>
    </lineage>
</organism>
<name>A0AAE4FNP8_CLOSG</name>
<accession>A0AAE4FNP8</accession>
<protein>
    <recommendedName>
        <fullName evidence="3">Helix-turn-helix domain-containing protein</fullName>
    </recommendedName>
</protein>
<gene>
    <name evidence="1" type="ORF">P9J83_15895</name>
</gene>
<proteinExistence type="predicted"/>
<dbReference type="RefSeq" id="WP_310944359.1">
    <property type="nucleotide sequence ID" value="NZ_JARUIS010000031.1"/>
</dbReference>
<dbReference type="Gene3D" id="1.10.10.60">
    <property type="entry name" value="Homeodomain-like"/>
    <property type="match status" value="1"/>
</dbReference>
<evidence type="ECO:0000313" key="1">
    <source>
        <dbReference type="EMBL" id="MDS1004967.1"/>
    </source>
</evidence>
<dbReference type="AlphaFoldDB" id="A0AAE4FNP8"/>
<evidence type="ECO:0008006" key="3">
    <source>
        <dbReference type="Google" id="ProtNLM"/>
    </source>
</evidence>
<dbReference type="Proteomes" id="UP001182303">
    <property type="component" value="Unassembled WGS sequence"/>
</dbReference>
<dbReference type="EMBL" id="JARUIS010000031">
    <property type="protein sequence ID" value="MDS1004967.1"/>
    <property type="molecule type" value="Genomic_DNA"/>
</dbReference>
<comment type="caution">
    <text evidence="1">The sequence shown here is derived from an EMBL/GenBank/DDBJ whole genome shotgun (WGS) entry which is preliminary data.</text>
</comment>